<dbReference type="InterPro" id="IPR051034">
    <property type="entry name" value="Mito_Enoyl-ACP_Reductase"/>
</dbReference>
<evidence type="ECO:0000256" key="9">
    <source>
        <dbReference type="ARBA" id="ARBA00038963"/>
    </source>
</evidence>
<reference evidence="13" key="1">
    <citation type="journal article" date="2019" name="Int. J. Syst. Evol. Microbiol.">
        <title>The Global Catalogue of Microorganisms (GCM) 10K type strain sequencing project: providing services to taxonomists for standard genome sequencing and annotation.</title>
        <authorList>
            <consortium name="The Broad Institute Genomics Platform"/>
            <consortium name="The Broad Institute Genome Sequencing Center for Infectious Disease"/>
            <person name="Wu L."/>
            <person name="Ma J."/>
        </authorList>
    </citation>
    <scope>NUCLEOTIDE SEQUENCE [LARGE SCALE GENOMIC DNA]</scope>
    <source>
        <strain evidence="13">CGMCC 4.7329</strain>
    </source>
</reference>
<evidence type="ECO:0000256" key="6">
    <source>
        <dbReference type="ARBA" id="ARBA00023002"/>
    </source>
</evidence>
<evidence type="ECO:0000256" key="7">
    <source>
        <dbReference type="ARBA" id="ARBA00023098"/>
    </source>
</evidence>
<gene>
    <name evidence="12" type="ORF">GCM10011610_70390</name>
</gene>
<name>A0ABQ2L3P6_9NOCA</name>
<evidence type="ECO:0000256" key="8">
    <source>
        <dbReference type="ARBA" id="ARBA00023160"/>
    </source>
</evidence>
<sequence>MKTLHMRAFGKPTVVPELIELQAPEPGTGQLLVAMEAAPINPSDLLLIRGFYGHRPVLPATLGTEGVGRIVAVGQGIDPVRVGERVLIIPTLKHSTWQDQIAIDEDDAIVVDPTGDVLQLAMLGVNPMTADLLLRRFVDLQQGAWVAQTGGNSAVGRSVIALAGRAGYRTLNVVRRPEVAAELLELGADAVVVSSGPDLGEQLKTVLGDDRISLLLDATAGDVVAELAPWLVHGGTLVSYGGMSGAPVVIRPGDLIFRDLQIRGFWQKGWLDTAPREEVSAAYARLAALVADGVLRVPIAATYPLEEYQDALVHATQADRVGKVLFAW</sequence>
<dbReference type="InterPro" id="IPR020843">
    <property type="entry name" value="ER"/>
</dbReference>
<keyword evidence="5" id="KW-0809">Transit peptide</keyword>
<dbReference type="SUPFAM" id="SSF51735">
    <property type="entry name" value="NAD(P)-binding Rossmann-fold domains"/>
    <property type="match status" value="1"/>
</dbReference>
<accession>A0ABQ2L3P6</accession>
<keyword evidence="13" id="KW-1185">Reference proteome</keyword>
<dbReference type="SUPFAM" id="SSF50129">
    <property type="entry name" value="GroES-like"/>
    <property type="match status" value="1"/>
</dbReference>
<dbReference type="CDD" id="cd05282">
    <property type="entry name" value="ETR_like"/>
    <property type="match status" value="1"/>
</dbReference>
<keyword evidence="4" id="KW-0521">NADP</keyword>
<keyword evidence="7" id="KW-0443">Lipid metabolism</keyword>
<evidence type="ECO:0000256" key="2">
    <source>
        <dbReference type="ARBA" id="ARBA00022516"/>
    </source>
</evidence>
<comment type="caution">
    <text evidence="12">The sequence shown here is derived from an EMBL/GenBank/DDBJ whole genome shotgun (WGS) entry which is preliminary data.</text>
</comment>
<dbReference type="Proteomes" id="UP000658127">
    <property type="component" value="Unassembled WGS sequence"/>
</dbReference>
<evidence type="ECO:0000256" key="1">
    <source>
        <dbReference type="ARBA" id="ARBA00010371"/>
    </source>
</evidence>
<dbReference type="InterPro" id="IPR036291">
    <property type="entry name" value="NAD(P)-bd_dom_sf"/>
</dbReference>
<evidence type="ECO:0000256" key="4">
    <source>
        <dbReference type="ARBA" id="ARBA00022857"/>
    </source>
</evidence>
<dbReference type="Pfam" id="PF08240">
    <property type="entry name" value="ADH_N"/>
    <property type="match status" value="1"/>
</dbReference>
<dbReference type="Pfam" id="PF00107">
    <property type="entry name" value="ADH_zinc_N"/>
    <property type="match status" value="1"/>
</dbReference>
<comment type="similarity">
    <text evidence="1">Belongs to the zinc-containing alcohol dehydrogenase family. Quinone oxidoreductase subfamily.</text>
</comment>
<comment type="catalytic activity">
    <reaction evidence="10">
        <text>a 2,3-saturated acyl-[ACP] + NADP(+) = a (2E)-enoyl-[ACP] + NADPH + H(+)</text>
        <dbReference type="Rhea" id="RHEA:22564"/>
        <dbReference type="Rhea" id="RHEA-COMP:9925"/>
        <dbReference type="Rhea" id="RHEA-COMP:9926"/>
        <dbReference type="ChEBI" id="CHEBI:15378"/>
        <dbReference type="ChEBI" id="CHEBI:57783"/>
        <dbReference type="ChEBI" id="CHEBI:58349"/>
        <dbReference type="ChEBI" id="CHEBI:78784"/>
        <dbReference type="ChEBI" id="CHEBI:78785"/>
        <dbReference type="EC" id="1.3.1.104"/>
    </reaction>
</comment>
<evidence type="ECO:0000259" key="11">
    <source>
        <dbReference type="SMART" id="SM00829"/>
    </source>
</evidence>
<dbReference type="InterPro" id="IPR013149">
    <property type="entry name" value="ADH-like_C"/>
</dbReference>
<dbReference type="EMBL" id="BMNE01000018">
    <property type="protein sequence ID" value="GGO00950.1"/>
    <property type="molecule type" value="Genomic_DNA"/>
</dbReference>
<dbReference type="InterPro" id="IPR013154">
    <property type="entry name" value="ADH-like_N"/>
</dbReference>
<dbReference type="PANTHER" id="PTHR43981:SF2">
    <property type="entry name" value="ENOYL-[ACYL-CARRIER-PROTEIN] REDUCTASE, MITOCHONDRIAL"/>
    <property type="match status" value="1"/>
</dbReference>
<keyword evidence="6" id="KW-0560">Oxidoreductase</keyword>
<dbReference type="Gene3D" id="3.40.50.720">
    <property type="entry name" value="NAD(P)-binding Rossmann-like Domain"/>
    <property type="match status" value="1"/>
</dbReference>
<feature type="domain" description="Enoyl reductase (ER)" evidence="11">
    <location>
        <begin position="7"/>
        <end position="326"/>
    </location>
</feature>
<keyword evidence="3" id="KW-0276">Fatty acid metabolism</keyword>
<dbReference type="EC" id="1.3.1.104" evidence="9"/>
<evidence type="ECO:0000313" key="13">
    <source>
        <dbReference type="Proteomes" id="UP000658127"/>
    </source>
</evidence>
<evidence type="ECO:0000256" key="3">
    <source>
        <dbReference type="ARBA" id="ARBA00022832"/>
    </source>
</evidence>
<proteinExistence type="inferred from homology"/>
<dbReference type="PANTHER" id="PTHR43981">
    <property type="entry name" value="ENOYL-[ACYL-CARRIER-PROTEIN] REDUCTASE, MITOCHONDRIAL"/>
    <property type="match status" value="1"/>
</dbReference>
<keyword evidence="2" id="KW-0444">Lipid biosynthesis</keyword>
<dbReference type="Gene3D" id="3.90.180.10">
    <property type="entry name" value="Medium-chain alcohol dehydrogenases, catalytic domain"/>
    <property type="match status" value="1"/>
</dbReference>
<organism evidence="12 13">
    <name type="scientific">Nocardia rhizosphaerihabitans</name>
    <dbReference type="NCBI Taxonomy" id="1691570"/>
    <lineage>
        <taxon>Bacteria</taxon>
        <taxon>Bacillati</taxon>
        <taxon>Actinomycetota</taxon>
        <taxon>Actinomycetes</taxon>
        <taxon>Mycobacteriales</taxon>
        <taxon>Nocardiaceae</taxon>
        <taxon>Nocardia</taxon>
    </lineage>
</organism>
<dbReference type="SMART" id="SM00829">
    <property type="entry name" value="PKS_ER"/>
    <property type="match status" value="1"/>
</dbReference>
<keyword evidence="8" id="KW-0275">Fatty acid biosynthesis</keyword>
<evidence type="ECO:0000256" key="5">
    <source>
        <dbReference type="ARBA" id="ARBA00022946"/>
    </source>
</evidence>
<protein>
    <recommendedName>
        <fullName evidence="9">enoyl-[acyl-carrier-protein] reductase</fullName>
        <ecNumber evidence="9">1.3.1.104</ecNumber>
    </recommendedName>
</protein>
<evidence type="ECO:0000313" key="12">
    <source>
        <dbReference type="EMBL" id="GGO00950.1"/>
    </source>
</evidence>
<dbReference type="InterPro" id="IPR011032">
    <property type="entry name" value="GroES-like_sf"/>
</dbReference>
<evidence type="ECO:0000256" key="10">
    <source>
        <dbReference type="ARBA" id="ARBA00048843"/>
    </source>
</evidence>